<dbReference type="PANTHER" id="PTHR43547">
    <property type="entry name" value="TWO-COMPONENT HISTIDINE KINASE"/>
    <property type="match status" value="1"/>
</dbReference>
<name>A0A2N3I2T3_9BACT</name>
<dbReference type="SUPFAM" id="SSF48452">
    <property type="entry name" value="TPR-like"/>
    <property type="match status" value="1"/>
</dbReference>
<dbReference type="InterPro" id="IPR003661">
    <property type="entry name" value="HisK_dim/P_dom"/>
</dbReference>
<evidence type="ECO:0000256" key="2">
    <source>
        <dbReference type="ARBA" id="ARBA00012438"/>
    </source>
</evidence>
<evidence type="ECO:0000313" key="9">
    <source>
        <dbReference type="Proteomes" id="UP000233387"/>
    </source>
</evidence>
<evidence type="ECO:0000259" key="7">
    <source>
        <dbReference type="PROSITE" id="PS50109"/>
    </source>
</evidence>
<dbReference type="PANTHER" id="PTHR43547:SF2">
    <property type="entry name" value="HYBRID SIGNAL TRANSDUCTION HISTIDINE KINASE C"/>
    <property type="match status" value="1"/>
</dbReference>
<dbReference type="Gene3D" id="1.10.287.130">
    <property type="match status" value="1"/>
</dbReference>
<dbReference type="PROSITE" id="PS50005">
    <property type="entry name" value="TPR"/>
    <property type="match status" value="1"/>
</dbReference>
<keyword evidence="8" id="KW-0418">Kinase</keyword>
<evidence type="ECO:0000256" key="6">
    <source>
        <dbReference type="SAM" id="Phobius"/>
    </source>
</evidence>
<proteinExistence type="predicted"/>
<feature type="domain" description="Histidine kinase" evidence="7">
    <location>
        <begin position="491"/>
        <end position="706"/>
    </location>
</feature>
<dbReference type="Proteomes" id="UP000233387">
    <property type="component" value="Unassembled WGS sequence"/>
</dbReference>
<dbReference type="SUPFAM" id="SSF47384">
    <property type="entry name" value="Homodimeric domain of signal transducing histidine kinase"/>
    <property type="match status" value="1"/>
</dbReference>
<dbReference type="Gene3D" id="3.30.565.10">
    <property type="entry name" value="Histidine kinase-like ATPase, C-terminal domain"/>
    <property type="match status" value="1"/>
</dbReference>
<dbReference type="InterPro" id="IPR019734">
    <property type="entry name" value="TPR_rpt"/>
</dbReference>
<keyword evidence="6" id="KW-0472">Membrane</keyword>
<evidence type="ECO:0000313" key="8">
    <source>
        <dbReference type="EMBL" id="PKQ64618.1"/>
    </source>
</evidence>
<dbReference type="InterPro" id="IPR005467">
    <property type="entry name" value="His_kinase_dom"/>
</dbReference>
<reference evidence="8 9" key="1">
    <citation type="submission" date="2017-06" db="EMBL/GenBank/DDBJ databases">
        <title>Raineya orbicola gen. nov., sp. nov. a slightly thermophilic bacterium of the phylum Bacteroidetes and the description of Raineyaceae fam. nov.</title>
        <authorList>
            <person name="Albuquerque L."/>
            <person name="Polonia A.R.M."/>
            <person name="Barroso C."/>
            <person name="Froufe H.J.C."/>
            <person name="Lage O."/>
            <person name="Lobo-Da-Cunha A."/>
            <person name="Egas C."/>
            <person name="Da Costa M.S."/>
        </authorList>
    </citation>
    <scope>NUCLEOTIDE SEQUENCE [LARGE SCALE GENOMIC DNA]</scope>
    <source>
        <strain evidence="8 9">SPSPC-11</strain>
    </source>
</reference>
<dbReference type="InterPro" id="IPR036890">
    <property type="entry name" value="HATPase_C_sf"/>
</dbReference>
<keyword evidence="3" id="KW-0597">Phosphoprotein</keyword>
<accession>A0A2N3I2T3</accession>
<feature type="transmembrane region" description="Helical" evidence="6">
    <location>
        <begin position="445"/>
        <end position="468"/>
    </location>
</feature>
<dbReference type="Gene3D" id="1.25.40.10">
    <property type="entry name" value="Tetratricopeptide repeat domain"/>
    <property type="match status" value="1"/>
</dbReference>
<feature type="repeat" description="TPR" evidence="4">
    <location>
        <begin position="238"/>
        <end position="271"/>
    </location>
</feature>
<dbReference type="RefSeq" id="WP_101359874.1">
    <property type="nucleotide sequence ID" value="NZ_NKXO01000068.1"/>
</dbReference>
<keyword evidence="4" id="KW-0802">TPR repeat</keyword>
<dbReference type="InterPro" id="IPR003594">
    <property type="entry name" value="HATPase_dom"/>
</dbReference>
<dbReference type="AlphaFoldDB" id="A0A2N3I2T3"/>
<dbReference type="GO" id="GO:0000155">
    <property type="term" value="F:phosphorelay sensor kinase activity"/>
    <property type="evidence" value="ECO:0007669"/>
    <property type="project" value="InterPro"/>
</dbReference>
<keyword evidence="6" id="KW-0812">Transmembrane</keyword>
<evidence type="ECO:0000256" key="4">
    <source>
        <dbReference type="PROSITE-ProRule" id="PRU00339"/>
    </source>
</evidence>
<keyword evidence="5" id="KW-0175">Coiled coil</keyword>
<dbReference type="EMBL" id="NKXO01000068">
    <property type="protein sequence ID" value="PKQ64618.1"/>
    <property type="molecule type" value="Genomic_DNA"/>
</dbReference>
<dbReference type="SMART" id="SM00028">
    <property type="entry name" value="TPR"/>
    <property type="match status" value="3"/>
</dbReference>
<comment type="caution">
    <text evidence="8">The sequence shown here is derived from an EMBL/GenBank/DDBJ whole genome shotgun (WGS) entry which is preliminary data.</text>
</comment>
<keyword evidence="9" id="KW-1185">Reference proteome</keyword>
<dbReference type="CDD" id="cd00082">
    <property type="entry name" value="HisKA"/>
    <property type="match status" value="1"/>
</dbReference>
<dbReference type="InterPro" id="IPR011990">
    <property type="entry name" value="TPR-like_helical_dom_sf"/>
</dbReference>
<protein>
    <recommendedName>
        <fullName evidence="2">histidine kinase</fullName>
        <ecNumber evidence="2">2.7.13.3</ecNumber>
    </recommendedName>
</protein>
<comment type="catalytic activity">
    <reaction evidence="1">
        <text>ATP + protein L-histidine = ADP + protein N-phospho-L-histidine.</text>
        <dbReference type="EC" id="2.7.13.3"/>
    </reaction>
</comment>
<dbReference type="InterPro" id="IPR036097">
    <property type="entry name" value="HisK_dim/P_sf"/>
</dbReference>
<evidence type="ECO:0000256" key="3">
    <source>
        <dbReference type="ARBA" id="ARBA00022553"/>
    </source>
</evidence>
<dbReference type="Pfam" id="PF13424">
    <property type="entry name" value="TPR_12"/>
    <property type="match status" value="1"/>
</dbReference>
<feature type="coiled-coil region" evidence="5">
    <location>
        <begin position="403"/>
        <end position="441"/>
    </location>
</feature>
<gene>
    <name evidence="8" type="ORF">Rain11_2613</name>
</gene>
<dbReference type="SMART" id="SM00387">
    <property type="entry name" value="HATPase_c"/>
    <property type="match status" value="1"/>
</dbReference>
<evidence type="ECO:0000256" key="5">
    <source>
        <dbReference type="SAM" id="Coils"/>
    </source>
</evidence>
<sequence>MRLVLLLMFWGCFITFSLAQTLPASLEKKDLQDVVKIVRKIKDFEKLLFAAIPEKRHKILDSLENSEKEDIFKAAVLLQKILYEAKEVSDVKILARKILFYLGKHANPCLEIYFRARIAEELGLHHENQLSYAKQELSKLKEMTTQFACTNYEIYVLYLEYKLLQKEFRNDLALAKLLEAIDFYKKNNLQEDKEQLIKIISELVSFYFKTEEYKKIVEILREMLYTLNETESIERAVINLHNSLGLAYKRINNFPEAEKSFKKAIELAEKAKDSIWIAIPKGNLAEIYTETGKYDIAEQFLDEYISYSIKYKELGITVAGYIKMAKLFRLKKEFAKAEKNLHLADDFLQKHLESIRKSDFWHYINYHVRLNREYTEFYLAIKSFDKASEYLKKYDSFRDSLYKITLQEQIVDLEARHRVKEKEQENELLKATNEKQQSQIRNSQVFQWATIIIISLLLGLIFLGYKFWKKQKEYYKSLEDLDLFKNKLFSIISHDLRNYMSSLKGYVYLINNQEMTMRELKPLSEELAKNTEYTFGLLDNVLIWAKSQMQGQTLQLQTFEAKELVQKVIFEIGWFAKIKNIAINCHFQENLWVEVDFSIFLIALRNIISNAVKFSKPNGMIDIIVQKNNNYCDFIVKDYGIGIKPENLEKIRQEISFNELGTSLEKGTGLGLILIKSAVKDLKGQLFIESKLNEGTTVTISIPIVRNLNTNKI</sequence>
<keyword evidence="6" id="KW-1133">Transmembrane helix</keyword>
<evidence type="ECO:0000256" key="1">
    <source>
        <dbReference type="ARBA" id="ARBA00000085"/>
    </source>
</evidence>
<organism evidence="8 9">
    <name type="scientific">Raineya orbicola</name>
    <dbReference type="NCBI Taxonomy" id="2016530"/>
    <lineage>
        <taxon>Bacteria</taxon>
        <taxon>Pseudomonadati</taxon>
        <taxon>Bacteroidota</taxon>
        <taxon>Cytophagia</taxon>
        <taxon>Cytophagales</taxon>
        <taxon>Raineyaceae</taxon>
        <taxon>Raineya</taxon>
    </lineage>
</organism>
<dbReference type="Pfam" id="PF02518">
    <property type="entry name" value="HATPase_c"/>
    <property type="match status" value="1"/>
</dbReference>
<dbReference type="PROSITE" id="PS50109">
    <property type="entry name" value="HIS_KIN"/>
    <property type="match status" value="1"/>
</dbReference>
<keyword evidence="8" id="KW-0808">Transferase</keyword>
<dbReference type="InterPro" id="IPR004358">
    <property type="entry name" value="Sig_transdc_His_kin-like_C"/>
</dbReference>
<dbReference type="PRINTS" id="PR00344">
    <property type="entry name" value="BCTRLSENSOR"/>
</dbReference>
<dbReference type="SUPFAM" id="SSF55874">
    <property type="entry name" value="ATPase domain of HSP90 chaperone/DNA topoisomerase II/histidine kinase"/>
    <property type="match status" value="1"/>
</dbReference>
<dbReference type="EC" id="2.7.13.3" evidence="2"/>
<dbReference type="OrthoDB" id="1269247at2"/>